<dbReference type="AlphaFoldDB" id="A0A517Z7L0"/>
<proteinExistence type="predicted"/>
<dbReference type="SUPFAM" id="SSF54909">
    <property type="entry name" value="Dimeric alpha+beta barrel"/>
    <property type="match status" value="1"/>
</dbReference>
<dbReference type="EMBL" id="CP036275">
    <property type="protein sequence ID" value="QDU38465.1"/>
    <property type="molecule type" value="Genomic_DNA"/>
</dbReference>
<organism evidence="2 3">
    <name type="scientific">Maioricimonas rarisocia</name>
    <dbReference type="NCBI Taxonomy" id="2528026"/>
    <lineage>
        <taxon>Bacteria</taxon>
        <taxon>Pseudomonadati</taxon>
        <taxon>Planctomycetota</taxon>
        <taxon>Planctomycetia</taxon>
        <taxon>Planctomycetales</taxon>
        <taxon>Planctomycetaceae</taxon>
        <taxon>Maioricimonas</taxon>
    </lineage>
</organism>
<evidence type="ECO:0000313" key="2">
    <source>
        <dbReference type="EMBL" id="QDU38465.1"/>
    </source>
</evidence>
<dbReference type="PROSITE" id="PS51502">
    <property type="entry name" value="S_R_A_B_BARREL"/>
    <property type="match status" value="1"/>
</dbReference>
<feature type="domain" description="Stress-response A/B barrel" evidence="1">
    <location>
        <begin position="2"/>
        <end position="98"/>
    </location>
</feature>
<accession>A0A517Z7L0</accession>
<keyword evidence="3" id="KW-1185">Reference proteome</keyword>
<dbReference type="InterPro" id="IPR011008">
    <property type="entry name" value="Dimeric_a/b-barrel"/>
</dbReference>
<protein>
    <submittedName>
        <fullName evidence="2">Stress responsive A/B Barrel Domain protein</fullName>
    </submittedName>
</protein>
<reference evidence="2 3" key="1">
    <citation type="submission" date="2019-02" db="EMBL/GenBank/DDBJ databases">
        <title>Deep-cultivation of Planctomycetes and their phenomic and genomic characterization uncovers novel biology.</title>
        <authorList>
            <person name="Wiegand S."/>
            <person name="Jogler M."/>
            <person name="Boedeker C."/>
            <person name="Pinto D."/>
            <person name="Vollmers J."/>
            <person name="Rivas-Marin E."/>
            <person name="Kohn T."/>
            <person name="Peeters S.H."/>
            <person name="Heuer A."/>
            <person name="Rast P."/>
            <person name="Oberbeckmann S."/>
            <person name="Bunk B."/>
            <person name="Jeske O."/>
            <person name="Meyerdierks A."/>
            <person name="Storesund J.E."/>
            <person name="Kallscheuer N."/>
            <person name="Luecker S."/>
            <person name="Lage O.M."/>
            <person name="Pohl T."/>
            <person name="Merkel B.J."/>
            <person name="Hornburger P."/>
            <person name="Mueller R.-W."/>
            <person name="Bruemmer F."/>
            <person name="Labrenz M."/>
            <person name="Spormann A.M."/>
            <person name="Op den Camp H."/>
            <person name="Overmann J."/>
            <person name="Amann R."/>
            <person name="Jetten M.S.M."/>
            <person name="Mascher T."/>
            <person name="Medema M.H."/>
            <person name="Devos D.P."/>
            <person name="Kaster A.-K."/>
            <person name="Ovreas L."/>
            <person name="Rohde M."/>
            <person name="Galperin M.Y."/>
            <person name="Jogler C."/>
        </authorList>
    </citation>
    <scope>NUCLEOTIDE SEQUENCE [LARGE SCALE GENOMIC DNA]</scope>
    <source>
        <strain evidence="2 3">Mal4</strain>
    </source>
</reference>
<dbReference type="KEGG" id="mri:Mal4_27930"/>
<dbReference type="RefSeq" id="WP_145369742.1">
    <property type="nucleotide sequence ID" value="NZ_CP036275.1"/>
</dbReference>
<dbReference type="SMART" id="SM00886">
    <property type="entry name" value="Dabb"/>
    <property type="match status" value="1"/>
</dbReference>
<dbReference type="Pfam" id="PF07876">
    <property type="entry name" value="Dabb"/>
    <property type="match status" value="1"/>
</dbReference>
<dbReference type="Proteomes" id="UP000320496">
    <property type="component" value="Chromosome"/>
</dbReference>
<dbReference type="OrthoDB" id="8114960at2"/>
<evidence type="ECO:0000259" key="1">
    <source>
        <dbReference type="PROSITE" id="PS51502"/>
    </source>
</evidence>
<name>A0A517Z7L0_9PLAN</name>
<evidence type="ECO:0000313" key="3">
    <source>
        <dbReference type="Proteomes" id="UP000320496"/>
    </source>
</evidence>
<sequence>MLVHNVYFTLKDDSPEAVDRLVAACHKYLKDHPGVVFFAAGTIAEDLERPVNDRMADVGLHVIFEDRASHDTYQTAEDHLTFIEEQKGNWKQVRVFDSNC</sequence>
<gene>
    <name evidence="2" type="ORF">Mal4_27930</name>
</gene>
<dbReference type="InterPro" id="IPR013097">
    <property type="entry name" value="Dabb"/>
</dbReference>
<dbReference type="Gene3D" id="3.30.70.100">
    <property type="match status" value="1"/>
</dbReference>